<dbReference type="SUPFAM" id="SSF55073">
    <property type="entry name" value="Nucleotide cyclase"/>
    <property type="match status" value="1"/>
</dbReference>
<dbReference type="Gene3D" id="3.40.50.300">
    <property type="entry name" value="P-loop containing nucleotide triphosphate hydrolases"/>
    <property type="match status" value="1"/>
</dbReference>
<evidence type="ECO:0000313" key="4">
    <source>
        <dbReference type="EMBL" id="GMQ27867.1"/>
    </source>
</evidence>
<dbReference type="PROSITE" id="PS50011">
    <property type="entry name" value="PROTEIN_KINASE_DOM"/>
    <property type="match status" value="1"/>
</dbReference>
<dbReference type="Pfam" id="PF00069">
    <property type="entry name" value="Pkinase"/>
    <property type="match status" value="1"/>
</dbReference>
<dbReference type="Gene3D" id="3.30.70.1230">
    <property type="entry name" value="Nucleotide cyclase"/>
    <property type="match status" value="1"/>
</dbReference>
<dbReference type="EMBL" id="BTPD01000001">
    <property type="protein sequence ID" value="GMQ27867.1"/>
    <property type="molecule type" value="Genomic_DNA"/>
</dbReference>
<evidence type="ECO:0000259" key="3">
    <source>
        <dbReference type="PROSITE" id="PS50125"/>
    </source>
</evidence>
<dbReference type="PROSITE" id="PS50125">
    <property type="entry name" value="GUANYLATE_CYCLASE_2"/>
    <property type="match status" value="1"/>
</dbReference>
<dbReference type="CDD" id="cd07302">
    <property type="entry name" value="CHD"/>
    <property type="match status" value="1"/>
</dbReference>
<accession>A0ABQ6PK28</accession>
<evidence type="ECO:0000313" key="5">
    <source>
        <dbReference type="Proteomes" id="UP001338309"/>
    </source>
</evidence>
<dbReference type="SUPFAM" id="SSF56112">
    <property type="entry name" value="Protein kinase-like (PK-like)"/>
    <property type="match status" value="1"/>
</dbReference>
<gene>
    <name evidence="4" type="ORF">Aconfl_05090</name>
</gene>
<dbReference type="CDD" id="cd14014">
    <property type="entry name" value="STKc_PknB_like"/>
    <property type="match status" value="1"/>
</dbReference>
<comment type="subcellular location">
    <subcellularLocation>
        <location evidence="1">Membrane</location>
        <topology evidence="1">Single-pass membrane protein</topology>
    </subcellularLocation>
</comment>
<dbReference type="SUPFAM" id="SSF52540">
    <property type="entry name" value="P-loop containing nucleoside triphosphate hydrolases"/>
    <property type="match status" value="1"/>
</dbReference>
<dbReference type="InterPro" id="IPR029016">
    <property type="entry name" value="GAF-like_dom_sf"/>
</dbReference>
<comment type="caution">
    <text evidence="4">The sequence shown here is derived from an EMBL/GenBank/DDBJ whole genome shotgun (WGS) entry which is preliminary data.</text>
</comment>
<dbReference type="InterPro" id="IPR029787">
    <property type="entry name" value="Nucleotide_cyclase"/>
</dbReference>
<feature type="domain" description="Protein kinase" evidence="2">
    <location>
        <begin position="16"/>
        <end position="284"/>
    </location>
</feature>
<dbReference type="InterPro" id="IPR027417">
    <property type="entry name" value="P-loop_NTPase"/>
</dbReference>
<dbReference type="SMART" id="SM00220">
    <property type="entry name" value="S_TKc"/>
    <property type="match status" value="1"/>
</dbReference>
<dbReference type="PANTHER" id="PTHR43642:SF1">
    <property type="entry name" value="HYBRID SIGNAL TRANSDUCTION HISTIDINE KINASE G"/>
    <property type="match status" value="1"/>
</dbReference>
<dbReference type="SUPFAM" id="SSF55781">
    <property type="entry name" value="GAF domain-like"/>
    <property type="match status" value="1"/>
</dbReference>
<dbReference type="Pfam" id="PF13185">
    <property type="entry name" value="GAF_2"/>
    <property type="match status" value="1"/>
</dbReference>
<proteinExistence type="predicted"/>
<evidence type="ECO:0000259" key="2">
    <source>
        <dbReference type="PROSITE" id="PS50011"/>
    </source>
</evidence>
<keyword evidence="5" id="KW-1185">Reference proteome</keyword>
<dbReference type="InterPro" id="IPR000719">
    <property type="entry name" value="Prot_kinase_dom"/>
</dbReference>
<dbReference type="Pfam" id="PF00211">
    <property type="entry name" value="Guanylate_cyc"/>
    <property type="match status" value="1"/>
</dbReference>
<protein>
    <submittedName>
        <fullName evidence="4">AAA family ATPase</fullName>
    </submittedName>
</protein>
<dbReference type="InterPro" id="IPR001054">
    <property type="entry name" value="A/G_cyclase"/>
</dbReference>
<organism evidence="4 5">
    <name type="scientific">Algoriphagus confluentis</name>
    <dbReference type="NCBI Taxonomy" id="1697556"/>
    <lineage>
        <taxon>Bacteria</taxon>
        <taxon>Pseudomonadati</taxon>
        <taxon>Bacteroidota</taxon>
        <taxon>Cytophagia</taxon>
        <taxon>Cytophagales</taxon>
        <taxon>Cyclobacteriaceae</taxon>
        <taxon>Algoriphagus</taxon>
    </lineage>
</organism>
<dbReference type="InterPro" id="IPR003018">
    <property type="entry name" value="GAF"/>
</dbReference>
<dbReference type="Gene3D" id="1.10.510.10">
    <property type="entry name" value="Transferase(Phosphotransferase) domain 1"/>
    <property type="match status" value="1"/>
</dbReference>
<name>A0ABQ6PK28_9BACT</name>
<dbReference type="SMART" id="SM00065">
    <property type="entry name" value="GAF"/>
    <property type="match status" value="1"/>
</dbReference>
<feature type="domain" description="Guanylate cyclase" evidence="3">
    <location>
        <begin position="1551"/>
        <end position="1677"/>
    </location>
</feature>
<dbReference type="SMART" id="SM00044">
    <property type="entry name" value="CYCc"/>
    <property type="match status" value="1"/>
</dbReference>
<reference evidence="4 5" key="1">
    <citation type="submission" date="2023-08" db="EMBL/GenBank/DDBJ databases">
        <title>Draft genome sequence of Algoriphagus confluentis.</title>
        <authorList>
            <person name="Takatani N."/>
            <person name="Hosokawa M."/>
            <person name="Sawabe T."/>
        </authorList>
    </citation>
    <scope>NUCLEOTIDE SEQUENCE [LARGE SCALE GENOMIC DNA]</scope>
    <source>
        <strain evidence="4 5">NBRC 111222</strain>
    </source>
</reference>
<dbReference type="PANTHER" id="PTHR43642">
    <property type="entry name" value="HYBRID SIGNAL TRANSDUCTION HISTIDINE KINASE G"/>
    <property type="match status" value="1"/>
</dbReference>
<dbReference type="RefSeq" id="WP_338222665.1">
    <property type="nucleotide sequence ID" value="NZ_BTPD01000001.1"/>
</dbReference>
<dbReference type="Gene3D" id="3.30.450.40">
    <property type="match status" value="1"/>
</dbReference>
<dbReference type="InterPro" id="IPR041664">
    <property type="entry name" value="AAA_16"/>
</dbReference>
<dbReference type="Proteomes" id="UP001338309">
    <property type="component" value="Unassembled WGS sequence"/>
</dbReference>
<dbReference type="Pfam" id="PF13191">
    <property type="entry name" value="AAA_16"/>
    <property type="match status" value="1"/>
</dbReference>
<dbReference type="InterPro" id="IPR053159">
    <property type="entry name" value="Hybrid_Histidine_Kinase"/>
</dbReference>
<evidence type="ECO:0000256" key="1">
    <source>
        <dbReference type="ARBA" id="ARBA00004167"/>
    </source>
</evidence>
<dbReference type="InterPro" id="IPR011009">
    <property type="entry name" value="Kinase-like_dom_sf"/>
</dbReference>
<sequence>MKSKLDTPFKEKLPGYIELRILCESYPHILFVGKRERDQKNVVLKTLIEKYPKKEQIAGITREYQMVTKLPVSGVIEVYDLIGHSNGNLAIEMEYFGLSLEDYRNTLPGHKIPIRELLKIARDLAEILGRIHEKGIVHKDLVPRNVLIDPSDLSLRVIDFSASSELSREHQEFSFPNSIAGSLPYISPEQTGRMNRDIDYRTDYYTLGMALYEMATSNLPFQAQDPLEWVHCHISKKAPALRESGEEYPRVFSDIIAKLVSKNAEERYQSSMGLIKDLEKSAALYDSGNLDQEITLGQDDVSGQFQIPQRLYGRDQEIQKLETYFEKASHGSVEFCLVAGYSGVGKSALVHEFGRTVVRKKGFLIHGKFEQFRQNNAYAALASAFKDLIRQILGEPKASLDRWGQKLNKALDQHGQLIVDLIPELELIIGKQPSVQGLSPSEAQNRFFITFLNFVKVFSQKKHPLVIFMDDLQWSDIPTLNLINRLVSSQEMGYLMLIGAYRDNAVDKAHALTLTLEEIRKKRLVETILLNPLDQKEISKIIQDTLLCTEESAQTLGKVLFDKTGGNPFYSTEVLKDLYEQKIIFFDLHKRIWDWDQKKLENVSHSENVVDFLVKSQNRLPESTQLVLQLAACIGATFDLQTLSVINKSSMEKTAADLYEALKASMIIPLHDSYRLVGLTYSQGPQLFFNPEETDSQHINPVYKFQHDRVQQAAYSMIPEGNKKQLHLSIGRLMLRFITKENLSDLLFDVVGHLNQGRSLIQEQEEKKELALLNLEAGIRAKASSAYASALQYLQLSVDLLDAHTWEKDYELMWALGEEIQSCYYLTGDLENAEEWSALMLSHAQTQMQKGLVLATRTRQYATTGRMKESIQAAYQGLEMLGYHFAKNPSQQDLAQEIENVEINRAGREVASLIDQPEMTDERAKIASQLLMEIFAAAFLSGSGRTFPYLVLKSVNLSLSHGKSPESAFSYAAYGMILCGYFENTSEGYQYGKLGVEMIERYGDISTKSRILYVYTMFVHHWSNHWSTMTPWFQKGIETGYQSGDLLYLAYSAQDCIIWDPKLDLDTAIAEHRKLLKIVADCDYLDSLDSGTLFLQMLKNFAGLTEEKYSLSSKYFDEEICLEGMAERHFMTGIANYHIYKAEIHLLYNDAQGAFPHILEQEKLMASVMSLPQLVRFHIVAFLVRSFLLPEASESDKVSYLKKMQENHSKMAHWAEQCEENFEHLRRLMEAELAGHTGKMKEALANYEAAAQLAKKHGFIRDEGLIQEKTAQYLIRQGLDKAAEGYLKAAHYLFYRWGAHRKTEDMLETYPQIFETSVSPKSRTLTQTLPSATRISDEFNNQLLDISSVIRASQVISGELVLEKLLKATLQILLENAGAQHGYLIEKREGQFSIQASNGQDLSEKKDMVFSDSEDIDFLPISLINTAIRTNTPIVIANATELNPYSQDPYLVKTKPLSLMCVPLSIHRQWKVAIYLENNLTHSAFTEDRVQVIKLLAAQAAISIENARIYEEQEKLLHAQQRFVPDQFLSHLGHSDIAKVKLGESVAMEMSVLFSDIRDFTPLVELLSPESVILLLNQYFSKIGPEIIDQGGFIDSFAGDEILALFAVPASQAVKAGIGMAKALMEFNKESEVLGRPVLNMGIGINTGPLVLGTMGGENRMQCTVLGDTVNLGSRIESLTKVYGSPFLISEQTFKALSNPDVFSWRLVDRVAVKGKAKAVNLYEILDAEQEDRKKAKERSLLPLRSGMEAYFKRNFHEALGFFEKGREIDPEDRVFPIFISRCFNYLEHPPGKDWQGYEVLQHK</sequence>